<dbReference type="STRING" id="104663.SAMN04488121_102800"/>
<dbReference type="AlphaFoldDB" id="A0A1G7NGL9"/>
<evidence type="ECO:0000313" key="3">
    <source>
        <dbReference type="Proteomes" id="UP000199045"/>
    </source>
</evidence>
<dbReference type="EMBL" id="FNBN01000002">
    <property type="protein sequence ID" value="SDF73228.1"/>
    <property type="molecule type" value="Genomic_DNA"/>
</dbReference>
<name>A0A1G7NGL9_CHIFI</name>
<dbReference type="Proteomes" id="UP000199045">
    <property type="component" value="Unassembled WGS sequence"/>
</dbReference>
<sequence>MDTQQPLAGSATGTFQATEPSKAKIKTQSIRLLASGLMGQLSSKEPLVSLRKSGDFQNCYDVNLHMYLPDHARNVHLDENISDCGVIEIWNGPIEVRDVNIIYDNPAGHPEIYAYSLWEIKFRYCVEGREMPAIRVRYVIGDPETTNGTVTSVEKT</sequence>
<feature type="region of interest" description="Disordered" evidence="1">
    <location>
        <begin position="1"/>
        <end position="20"/>
    </location>
</feature>
<protein>
    <submittedName>
        <fullName evidence="2">Uncharacterized protein</fullName>
    </submittedName>
</protein>
<evidence type="ECO:0000256" key="1">
    <source>
        <dbReference type="SAM" id="MobiDB-lite"/>
    </source>
</evidence>
<dbReference type="OrthoDB" id="657884at2"/>
<reference evidence="2 3" key="1">
    <citation type="submission" date="2016-10" db="EMBL/GenBank/DDBJ databases">
        <authorList>
            <person name="de Groot N.N."/>
        </authorList>
    </citation>
    <scope>NUCLEOTIDE SEQUENCE [LARGE SCALE GENOMIC DNA]</scope>
    <source>
        <strain evidence="2 3">DSM 527</strain>
    </source>
</reference>
<accession>A0A1G7NGL9</accession>
<evidence type="ECO:0000313" key="2">
    <source>
        <dbReference type="EMBL" id="SDF73228.1"/>
    </source>
</evidence>
<organism evidence="2 3">
    <name type="scientific">Chitinophaga filiformis</name>
    <name type="common">Myxococcus filiformis</name>
    <name type="synonym">Flexibacter filiformis</name>
    <dbReference type="NCBI Taxonomy" id="104663"/>
    <lineage>
        <taxon>Bacteria</taxon>
        <taxon>Pseudomonadati</taxon>
        <taxon>Bacteroidota</taxon>
        <taxon>Chitinophagia</taxon>
        <taxon>Chitinophagales</taxon>
        <taxon>Chitinophagaceae</taxon>
        <taxon>Chitinophaga</taxon>
    </lineage>
</organism>
<proteinExistence type="predicted"/>
<feature type="compositionally biased region" description="Polar residues" evidence="1">
    <location>
        <begin position="1"/>
        <end position="19"/>
    </location>
</feature>
<gene>
    <name evidence="2" type="ORF">SAMN04488121_102800</name>
</gene>
<dbReference type="RefSeq" id="WP_089831456.1">
    <property type="nucleotide sequence ID" value="NZ_FNBN01000002.1"/>
</dbReference>